<dbReference type="RefSeq" id="WP_035914821.1">
    <property type="nucleotide sequence ID" value="NZ_AVPJ01000005.1"/>
</dbReference>
<proteinExistence type="predicted"/>
<evidence type="ECO:0000313" key="2">
    <source>
        <dbReference type="EMBL" id="KGN33019.1"/>
    </source>
</evidence>
<gene>
    <name evidence="2" type="ORF">N802_16110</name>
</gene>
<sequence length="66" mass="7559">MFWNILGNAVLVLLFTLIVAAFITLVVEILRDWSFGRTIAAHDRVESNGHVRAVAWARRHRRPPAH</sequence>
<organism evidence="2 3">
    <name type="scientific">Knoellia sinensis KCTC 19936</name>
    <dbReference type="NCBI Taxonomy" id="1385520"/>
    <lineage>
        <taxon>Bacteria</taxon>
        <taxon>Bacillati</taxon>
        <taxon>Actinomycetota</taxon>
        <taxon>Actinomycetes</taxon>
        <taxon>Micrococcales</taxon>
        <taxon>Intrasporangiaceae</taxon>
        <taxon>Knoellia</taxon>
    </lineage>
</organism>
<evidence type="ECO:0000256" key="1">
    <source>
        <dbReference type="SAM" id="Phobius"/>
    </source>
</evidence>
<keyword evidence="1" id="KW-0472">Membrane</keyword>
<reference evidence="2 3" key="1">
    <citation type="submission" date="2013-08" db="EMBL/GenBank/DDBJ databases">
        <title>The genome sequence of Knoellia sinensis.</title>
        <authorList>
            <person name="Zhu W."/>
            <person name="Wang G."/>
        </authorList>
    </citation>
    <scope>NUCLEOTIDE SEQUENCE [LARGE SCALE GENOMIC DNA]</scope>
    <source>
        <strain evidence="2 3">KCTC 19936</strain>
    </source>
</reference>
<dbReference type="Proteomes" id="UP000030002">
    <property type="component" value="Unassembled WGS sequence"/>
</dbReference>
<evidence type="ECO:0000313" key="3">
    <source>
        <dbReference type="Proteomes" id="UP000030002"/>
    </source>
</evidence>
<dbReference type="AlphaFoldDB" id="A0A0A0J8I0"/>
<protein>
    <submittedName>
        <fullName evidence="2">Uncharacterized protein</fullName>
    </submittedName>
</protein>
<keyword evidence="3" id="KW-1185">Reference proteome</keyword>
<accession>A0A0A0J8I0</accession>
<comment type="caution">
    <text evidence="2">The sequence shown here is derived from an EMBL/GenBank/DDBJ whole genome shotgun (WGS) entry which is preliminary data.</text>
</comment>
<name>A0A0A0J8I0_9MICO</name>
<keyword evidence="1" id="KW-1133">Transmembrane helix</keyword>
<feature type="transmembrane region" description="Helical" evidence="1">
    <location>
        <begin position="6"/>
        <end position="27"/>
    </location>
</feature>
<dbReference type="STRING" id="1385520.N802_16110"/>
<dbReference type="EMBL" id="AVPJ01000005">
    <property type="protein sequence ID" value="KGN33019.1"/>
    <property type="molecule type" value="Genomic_DNA"/>
</dbReference>
<keyword evidence="1" id="KW-0812">Transmembrane</keyword>